<protein>
    <submittedName>
        <fullName evidence="2">Putative IS200/IS605 family transposase</fullName>
    </submittedName>
</protein>
<name>M9RWY6_9RHOB</name>
<evidence type="ECO:0000259" key="1">
    <source>
        <dbReference type="SMART" id="SM01321"/>
    </source>
</evidence>
<dbReference type="KEGG" id="oar:OA238_c45230"/>
<dbReference type="Proteomes" id="UP000004688">
    <property type="component" value="Chromosome"/>
</dbReference>
<dbReference type="SMART" id="SM01321">
    <property type="entry name" value="Y1_Tnp"/>
    <property type="match status" value="1"/>
</dbReference>
<evidence type="ECO:0000313" key="2">
    <source>
        <dbReference type="EMBL" id="AGI74390.1"/>
    </source>
</evidence>
<dbReference type="EMBL" id="CP003742">
    <property type="protein sequence ID" value="AGI74390.1"/>
    <property type="molecule type" value="Genomic_DNA"/>
</dbReference>
<dbReference type="InterPro" id="IPR036515">
    <property type="entry name" value="Transposase_17_sf"/>
</dbReference>
<dbReference type="NCBIfam" id="NF033573">
    <property type="entry name" value="transpos_IS200"/>
    <property type="match status" value="1"/>
</dbReference>
<dbReference type="GO" id="GO:0003677">
    <property type="term" value="F:DNA binding"/>
    <property type="evidence" value="ECO:0007669"/>
    <property type="project" value="InterPro"/>
</dbReference>
<gene>
    <name evidence="2" type="ORF">OA238_c45230</name>
</gene>
<keyword evidence="3" id="KW-1185">Reference proteome</keyword>
<dbReference type="InterPro" id="IPR002686">
    <property type="entry name" value="Transposase_17"/>
</dbReference>
<dbReference type="AlphaFoldDB" id="M9RWY6"/>
<dbReference type="PANTHER" id="PTHR33360">
    <property type="entry name" value="TRANSPOSASE FOR INSERTION SEQUENCE ELEMENT IS200"/>
    <property type="match status" value="1"/>
</dbReference>
<sequence length="144" mass="17168">MRGKIMIYSTGSHTKFYHRFHVVWTTKYRYKVMRGEMRERIREIIIQTCQELGVHIEKGVLSTDHVHMFISVPPQIALSKVMMRIKGRSSYKIQREFPELRKRYWGQRFWARGFFSTTSGNVTDAVILQYLELHSKREPTGVSR</sequence>
<reference evidence="2 3" key="1">
    <citation type="journal article" date="2013" name="PLoS ONE">
        <title>Poles Apart: Arctic and Antarctic Octadecabacter strains Share High Genome Plasticity and a New Type of Xanthorhodopsin.</title>
        <authorList>
            <person name="Vollmers J."/>
            <person name="Voget S."/>
            <person name="Dietrich S."/>
            <person name="Gollnow K."/>
            <person name="Smits M."/>
            <person name="Meyer K."/>
            <person name="Brinkhoff T."/>
            <person name="Simon M."/>
            <person name="Daniel R."/>
        </authorList>
    </citation>
    <scope>NUCLEOTIDE SEQUENCE [LARGE SCALE GENOMIC DNA]</scope>
    <source>
        <strain evidence="2 3">238</strain>
    </source>
</reference>
<dbReference type="GO" id="GO:0006313">
    <property type="term" value="P:DNA transposition"/>
    <property type="evidence" value="ECO:0007669"/>
    <property type="project" value="InterPro"/>
</dbReference>
<dbReference type="Gene3D" id="3.30.70.1290">
    <property type="entry name" value="Transposase IS200-like"/>
    <property type="match status" value="1"/>
</dbReference>
<evidence type="ECO:0000313" key="3">
    <source>
        <dbReference type="Proteomes" id="UP000004688"/>
    </source>
</evidence>
<dbReference type="GO" id="GO:0004803">
    <property type="term" value="F:transposase activity"/>
    <property type="evidence" value="ECO:0007669"/>
    <property type="project" value="InterPro"/>
</dbReference>
<feature type="domain" description="Transposase IS200-like" evidence="1">
    <location>
        <begin position="15"/>
        <end position="134"/>
    </location>
</feature>
<dbReference type="SUPFAM" id="SSF143422">
    <property type="entry name" value="Transposase IS200-like"/>
    <property type="match status" value="1"/>
</dbReference>
<proteinExistence type="predicted"/>
<accession>M9RWY6</accession>
<dbReference type="Pfam" id="PF01797">
    <property type="entry name" value="Y1_Tnp"/>
    <property type="match status" value="1"/>
</dbReference>
<organism evidence="2 3">
    <name type="scientific">Octadecabacter arcticus 238</name>
    <dbReference type="NCBI Taxonomy" id="391616"/>
    <lineage>
        <taxon>Bacteria</taxon>
        <taxon>Pseudomonadati</taxon>
        <taxon>Pseudomonadota</taxon>
        <taxon>Alphaproteobacteria</taxon>
        <taxon>Rhodobacterales</taxon>
        <taxon>Roseobacteraceae</taxon>
        <taxon>Octadecabacter</taxon>
    </lineage>
</organism>
<dbReference type="PANTHER" id="PTHR33360:SF2">
    <property type="entry name" value="TRANSPOSASE FOR INSERTION SEQUENCE ELEMENT IS200"/>
    <property type="match status" value="1"/>
</dbReference>
<dbReference type="HOGENOM" id="CLU_101320_2_0_5"/>
<dbReference type="eggNOG" id="COG1943">
    <property type="taxonomic scope" value="Bacteria"/>
</dbReference>